<evidence type="ECO:0000256" key="1">
    <source>
        <dbReference type="SAM" id="Phobius"/>
    </source>
</evidence>
<proteinExistence type="predicted"/>
<organism evidence="2 3">
    <name type="scientific">Streptomyces ficellus</name>
    <dbReference type="NCBI Taxonomy" id="1977088"/>
    <lineage>
        <taxon>Bacteria</taxon>
        <taxon>Bacillati</taxon>
        <taxon>Actinomycetota</taxon>
        <taxon>Actinomycetes</taxon>
        <taxon>Kitasatosporales</taxon>
        <taxon>Streptomycetaceae</taxon>
        <taxon>Streptomyces</taxon>
    </lineage>
</organism>
<accession>A0A6I6F642</accession>
<dbReference type="Proteomes" id="UP000422572">
    <property type="component" value="Chromosome"/>
</dbReference>
<dbReference type="KEGG" id="sfic:EIZ62_13365"/>
<reference evidence="2 3" key="1">
    <citation type="submission" date="2018-12" db="EMBL/GenBank/DDBJ databases">
        <title>Complete genome sequence of Streptomyces ficellus NRRL8067, the producer of ficellomycin, feldamycin and nojirimycin.</title>
        <authorList>
            <person name="Zhang H."/>
            <person name="Yue R."/>
            <person name="Liu Y."/>
            <person name="Li M."/>
            <person name="Mu H."/>
            <person name="Zhang J."/>
        </authorList>
    </citation>
    <scope>NUCLEOTIDE SEQUENCE [LARGE SCALE GENOMIC DNA]</scope>
    <source>
        <strain evidence="2 3">NRRL 8067</strain>
    </source>
</reference>
<evidence type="ECO:0000313" key="3">
    <source>
        <dbReference type="Proteomes" id="UP000422572"/>
    </source>
</evidence>
<gene>
    <name evidence="2" type="ORF">EIZ62_13365</name>
</gene>
<dbReference type="AlphaFoldDB" id="A0A6I6F642"/>
<keyword evidence="1" id="KW-0812">Transmembrane</keyword>
<protein>
    <submittedName>
        <fullName evidence="2">Uncharacterized protein</fullName>
    </submittedName>
</protein>
<dbReference type="RefSeq" id="WP_156692888.1">
    <property type="nucleotide sequence ID" value="NZ_CP034279.1"/>
</dbReference>
<sequence>MHFEPSHMIEGLIGLFAPVAVVFALVMLCLCAAVVGALHAWRRRSGAHHERAGAQEDVGLRGFRWAEGDEP</sequence>
<evidence type="ECO:0000313" key="2">
    <source>
        <dbReference type="EMBL" id="QGV79130.1"/>
    </source>
</evidence>
<dbReference type="EMBL" id="CP034279">
    <property type="protein sequence ID" value="QGV79130.1"/>
    <property type="molecule type" value="Genomic_DNA"/>
</dbReference>
<keyword evidence="1" id="KW-0472">Membrane</keyword>
<keyword evidence="3" id="KW-1185">Reference proteome</keyword>
<keyword evidence="1" id="KW-1133">Transmembrane helix</keyword>
<feature type="transmembrane region" description="Helical" evidence="1">
    <location>
        <begin position="12"/>
        <end position="41"/>
    </location>
</feature>
<name>A0A6I6F642_9ACTN</name>